<dbReference type="Proteomes" id="UP000290588">
    <property type="component" value="Unassembled WGS sequence"/>
</dbReference>
<evidence type="ECO:0000256" key="3">
    <source>
        <dbReference type="ARBA" id="ARBA00022705"/>
    </source>
</evidence>
<dbReference type="Gene3D" id="2.40.50.140">
    <property type="entry name" value="Nucleic acid-binding proteins"/>
    <property type="match status" value="1"/>
</dbReference>
<dbReference type="KEGG" id="aell:AELL_0842"/>
<evidence type="ECO:0000256" key="2">
    <source>
        <dbReference type="ARBA" id="ARBA00022598"/>
    </source>
</evidence>
<dbReference type="GO" id="GO:0005524">
    <property type="term" value="F:ATP binding"/>
    <property type="evidence" value="ECO:0007669"/>
    <property type="project" value="InterPro"/>
</dbReference>
<dbReference type="RefSeq" id="WP_118916748.1">
    <property type="nucleotide sequence ID" value="NZ_CP032097.1"/>
</dbReference>
<dbReference type="CDD" id="cd08041">
    <property type="entry name" value="OBF_kDNA_ligase_like"/>
    <property type="match status" value="1"/>
</dbReference>
<name>A0A347U6P3_9BACT</name>
<dbReference type="InterPro" id="IPR050326">
    <property type="entry name" value="NAD_dep_DNA_ligaseB"/>
</dbReference>
<dbReference type="PANTHER" id="PTHR47810:SF1">
    <property type="entry name" value="DNA LIGASE B"/>
    <property type="match status" value="1"/>
</dbReference>
<dbReference type="NCBIfam" id="NF006592">
    <property type="entry name" value="PRK09125.1"/>
    <property type="match status" value="1"/>
</dbReference>
<dbReference type="InterPro" id="IPR012310">
    <property type="entry name" value="DNA_ligase_ATP-dep_cent"/>
</dbReference>
<keyword evidence="4" id="KW-0227">DNA damage</keyword>
<feature type="domain" description="ATP-dependent DNA ligase family profile" evidence="7">
    <location>
        <begin position="121"/>
        <end position="188"/>
    </location>
</feature>
<evidence type="ECO:0000256" key="1">
    <source>
        <dbReference type="ARBA" id="ARBA00001968"/>
    </source>
</evidence>
<dbReference type="Gene3D" id="3.30.1490.70">
    <property type="match status" value="1"/>
</dbReference>
<dbReference type="Gene3D" id="3.30.470.30">
    <property type="entry name" value="DNA ligase/mRNA capping enzyme"/>
    <property type="match status" value="1"/>
</dbReference>
<dbReference type="AlphaFoldDB" id="A0A347U6P3"/>
<evidence type="ECO:0000256" key="4">
    <source>
        <dbReference type="ARBA" id="ARBA00022763"/>
    </source>
</evidence>
<evidence type="ECO:0000313" key="11">
    <source>
        <dbReference type="Proteomes" id="UP000290588"/>
    </source>
</evidence>
<evidence type="ECO:0000259" key="7">
    <source>
        <dbReference type="PROSITE" id="PS50160"/>
    </source>
</evidence>
<dbReference type="InterPro" id="IPR029319">
    <property type="entry name" value="DNA_ligase_OB"/>
</dbReference>
<dbReference type="GO" id="GO:0003910">
    <property type="term" value="F:DNA ligase (ATP) activity"/>
    <property type="evidence" value="ECO:0007669"/>
    <property type="project" value="UniProtKB-EC"/>
</dbReference>
<keyword evidence="2 9" id="KW-0436">Ligase</keyword>
<dbReference type="PANTHER" id="PTHR47810">
    <property type="entry name" value="DNA LIGASE"/>
    <property type="match status" value="1"/>
</dbReference>
<keyword evidence="10" id="KW-1185">Reference proteome</keyword>
<dbReference type="SUPFAM" id="SSF50249">
    <property type="entry name" value="Nucleic acid-binding proteins"/>
    <property type="match status" value="1"/>
</dbReference>
<evidence type="ECO:0000256" key="5">
    <source>
        <dbReference type="ARBA" id="ARBA00023204"/>
    </source>
</evidence>
<evidence type="ECO:0000256" key="6">
    <source>
        <dbReference type="ARBA" id="ARBA00034003"/>
    </source>
</evidence>
<keyword evidence="3" id="KW-0235">DNA replication</keyword>
<reference evidence="9 11" key="1">
    <citation type="submission" date="2017-09" db="EMBL/GenBank/DDBJ databases">
        <title>Genomics of the genus Arcobacter.</title>
        <authorList>
            <person name="Perez-Cataluna A."/>
            <person name="Figueras M.J."/>
            <person name="Salas-Masso N."/>
        </authorList>
    </citation>
    <scope>NUCLEOTIDE SEQUENCE [LARGE SCALE GENOMIC DNA]</scope>
    <source>
        <strain evidence="9 11">CECT 7837</strain>
    </source>
</reference>
<evidence type="ECO:0000313" key="9">
    <source>
        <dbReference type="EMBL" id="RXI28837.1"/>
    </source>
</evidence>
<dbReference type="GO" id="GO:0006310">
    <property type="term" value="P:DNA recombination"/>
    <property type="evidence" value="ECO:0007669"/>
    <property type="project" value="InterPro"/>
</dbReference>
<dbReference type="GO" id="GO:0006260">
    <property type="term" value="P:DNA replication"/>
    <property type="evidence" value="ECO:0007669"/>
    <property type="project" value="UniProtKB-KW"/>
</dbReference>
<dbReference type="SUPFAM" id="SSF56091">
    <property type="entry name" value="DNA ligase/mRNA capping enzyme, catalytic domain"/>
    <property type="match status" value="1"/>
</dbReference>
<dbReference type="EMBL" id="NXIG01000017">
    <property type="protein sequence ID" value="RXI28837.1"/>
    <property type="molecule type" value="Genomic_DNA"/>
</dbReference>
<comment type="catalytic activity">
    <reaction evidence="6">
        <text>ATP + (deoxyribonucleotide)n-3'-hydroxyl + 5'-phospho-(deoxyribonucleotide)m = (deoxyribonucleotide)n+m + AMP + diphosphate.</text>
        <dbReference type="EC" id="6.5.1.1"/>
    </reaction>
</comment>
<evidence type="ECO:0000313" key="10">
    <source>
        <dbReference type="Proteomes" id="UP000262582"/>
    </source>
</evidence>
<protein>
    <submittedName>
        <fullName evidence="9">DNA ligase</fullName>
        <ecNumber evidence="8">6.5.1.2</ecNumber>
    </submittedName>
</protein>
<reference evidence="8 10" key="2">
    <citation type="submission" date="2018-08" db="EMBL/GenBank/DDBJ databases">
        <title>Complete genome of the Arcobacter ellisii type strain LMG 26155.</title>
        <authorList>
            <person name="Miller W.G."/>
            <person name="Yee E."/>
            <person name="Bono J.L."/>
        </authorList>
    </citation>
    <scope>NUCLEOTIDE SEQUENCE [LARGE SCALE GENOMIC DNA]</scope>
    <source>
        <strain evidence="8 10">LMG 26155</strain>
    </source>
</reference>
<keyword evidence="5" id="KW-0234">DNA repair</keyword>
<dbReference type="Pfam" id="PF01068">
    <property type="entry name" value="DNA_ligase_A_M"/>
    <property type="match status" value="1"/>
</dbReference>
<dbReference type="Pfam" id="PF14743">
    <property type="entry name" value="DNA_ligase_OB_2"/>
    <property type="match status" value="1"/>
</dbReference>
<dbReference type="OrthoDB" id="9767858at2"/>
<dbReference type="GO" id="GO:0003911">
    <property type="term" value="F:DNA ligase (NAD+) activity"/>
    <property type="evidence" value="ECO:0007669"/>
    <property type="project" value="UniProtKB-EC"/>
</dbReference>
<dbReference type="InterPro" id="IPR012340">
    <property type="entry name" value="NA-bd_OB-fold"/>
</dbReference>
<dbReference type="CDD" id="cd07896">
    <property type="entry name" value="Adenylation_kDNA_ligase_like"/>
    <property type="match status" value="1"/>
</dbReference>
<dbReference type="EC" id="6.5.1.2" evidence="8"/>
<gene>
    <name evidence="8" type="primary">lig</name>
    <name evidence="8" type="ORF">AELL_0842</name>
    <name evidence="9" type="ORF">CP962_12905</name>
</gene>
<dbReference type="GO" id="GO:0006281">
    <property type="term" value="P:DNA repair"/>
    <property type="evidence" value="ECO:0007669"/>
    <property type="project" value="UniProtKB-KW"/>
</dbReference>
<dbReference type="Proteomes" id="UP000262582">
    <property type="component" value="Chromosome"/>
</dbReference>
<dbReference type="EMBL" id="CP032097">
    <property type="protein sequence ID" value="AXX94521.1"/>
    <property type="molecule type" value="Genomic_DNA"/>
</dbReference>
<evidence type="ECO:0000313" key="8">
    <source>
        <dbReference type="EMBL" id="AXX94521.1"/>
    </source>
</evidence>
<proteinExistence type="predicted"/>
<accession>A0A347U6P3</accession>
<dbReference type="PROSITE" id="PS50160">
    <property type="entry name" value="DNA_LIGASE_A3"/>
    <property type="match status" value="1"/>
</dbReference>
<comment type="cofactor">
    <cofactor evidence="1">
        <name>a divalent metal cation</name>
        <dbReference type="ChEBI" id="CHEBI:60240"/>
    </cofactor>
</comment>
<dbReference type="InterPro" id="IPR016059">
    <property type="entry name" value="DNA_ligase_ATP-dep_CS"/>
</dbReference>
<sequence length="267" mass="31476">MRFLLIFLLSTSLFCFDLQKATIYDEKKHKIENWYMSEKLDGIRAYWNGKEFLSKNGNKIYAPSWFIKDFPPFELDGELYTKKDNFENIQNIVLDSKPSKNWEQITYNIFEVPNTKGIFPKRLEKLQDWLNKNPNNNIKIIPQIICKDKTHLNNYLKELINKKAEGIIIKNPNLEYQTGRNDNLLKVKTFFDDEAVVISHNFNKDKKFKSLVVKLKNGIIFNLGGGFSNKERLNPPKIGETITFKYYDLTKNGKPKFASFLRVRKKE</sequence>
<organism evidence="9 11">
    <name type="scientific">Arcobacter ellisii</name>
    <dbReference type="NCBI Taxonomy" id="913109"/>
    <lineage>
        <taxon>Bacteria</taxon>
        <taxon>Pseudomonadati</taxon>
        <taxon>Campylobacterota</taxon>
        <taxon>Epsilonproteobacteria</taxon>
        <taxon>Campylobacterales</taxon>
        <taxon>Arcobacteraceae</taxon>
        <taxon>Arcobacter</taxon>
    </lineage>
</organism>
<dbReference type="PROSITE" id="PS00333">
    <property type="entry name" value="DNA_LIGASE_A2"/>
    <property type="match status" value="1"/>
</dbReference>